<comment type="catalytic activity">
    <reaction evidence="10">
        <text>alpha-D-galactose + ATP = alpha-D-galactose 1-phosphate + ADP + H(+)</text>
        <dbReference type="Rhea" id="RHEA:13553"/>
        <dbReference type="ChEBI" id="CHEBI:15378"/>
        <dbReference type="ChEBI" id="CHEBI:28061"/>
        <dbReference type="ChEBI" id="CHEBI:30616"/>
        <dbReference type="ChEBI" id="CHEBI:58336"/>
        <dbReference type="ChEBI" id="CHEBI:456216"/>
        <dbReference type="EC" id="2.7.1.6"/>
    </reaction>
    <physiologicalReaction direction="left-to-right" evidence="10">
        <dbReference type="Rhea" id="RHEA:13554"/>
    </physiologicalReaction>
</comment>
<keyword evidence="15" id="KW-1185">Reference proteome</keyword>
<evidence type="ECO:0000256" key="2">
    <source>
        <dbReference type="ARBA" id="ARBA00006566"/>
    </source>
</evidence>
<evidence type="ECO:0000313" key="15">
    <source>
        <dbReference type="Proteomes" id="UP000054549"/>
    </source>
</evidence>
<dbReference type="AlphaFoldDB" id="A0A0C2SGZ3"/>
<dbReference type="InterPro" id="IPR006203">
    <property type="entry name" value="GHMP_knse_ATP-bd_CS"/>
</dbReference>
<dbReference type="HOGENOM" id="CLU_017814_6_2_1"/>
<dbReference type="OrthoDB" id="187738at2759"/>
<organism evidence="14 15">
    <name type="scientific">Amanita muscaria (strain Koide BX008)</name>
    <dbReference type="NCBI Taxonomy" id="946122"/>
    <lineage>
        <taxon>Eukaryota</taxon>
        <taxon>Fungi</taxon>
        <taxon>Dikarya</taxon>
        <taxon>Basidiomycota</taxon>
        <taxon>Agaricomycotina</taxon>
        <taxon>Agaricomycetes</taxon>
        <taxon>Agaricomycetidae</taxon>
        <taxon>Agaricales</taxon>
        <taxon>Pluteineae</taxon>
        <taxon>Amanitaceae</taxon>
        <taxon>Amanita</taxon>
    </lineage>
</organism>
<dbReference type="PANTHER" id="PTHR10457">
    <property type="entry name" value="MEVALONATE KINASE/GALACTOKINASE"/>
    <property type="match status" value="1"/>
</dbReference>
<evidence type="ECO:0000256" key="9">
    <source>
        <dbReference type="ARBA" id="ARBA00029590"/>
    </source>
</evidence>
<dbReference type="GO" id="GO:0005829">
    <property type="term" value="C:cytosol"/>
    <property type="evidence" value="ECO:0007669"/>
    <property type="project" value="TreeGrafter"/>
</dbReference>
<dbReference type="EMBL" id="KN818271">
    <property type="protein sequence ID" value="KIL62385.1"/>
    <property type="molecule type" value="Genomic_DNA"/>
</dbReference>
<dbReference type="Gene3D" id="3.30.230.10">
    <property type="match status" value="1"/>
</dbReference>
<comment type="pathway">
    <text evidence="1">Carbohydrate metabolism; galactose metabolism.</text>
</comment>
<dbReference type="GO" id="GO:0005524">
    <property type="term" value="F:ATP binding"/>
    <property type="evidence" value="ECO:0007669"/>
    <property type="project" value="UniProtKB-KW"/>
</dbReference>
<dbReference type="PANTHER" id="PTHR10457:SF7">
    <property type="entry name" value="GALACTOKINASE-RELATED"/>
    <property type="match status" value="1"/>
</dbReference>
<keyword evidence="7" id="KW-0418">Kinase</keyword>
<evidence type="ECO:0000259" key="13">
    <source>
        <dbReference type="Pfam" id="PF10509"/>
    </source>
</evidence>
<gene>
    <name evidence="14" type="ORF">M378DRAFT_25603</name>
</gene>
<dbReference type="SUPFAM" id="SSF54211">
    <property type="entry name" value="Ribosomal protein S5 domain 2-like"/>
    <property type="match status" value="1"/>
</dbReference>
<dbReference type="SUPFAM" id="SSF55060">
    <property type="entry name" value="GHMP Kinase, C-terminal domain"/>
    <property type="match status" value="1"/>
</dbReference>
<sequence>MAAERPIPVYTDLTKVFGNLGTSLNHVERWKDLATEFENRFGKKPAYIVRAPGRVNLIGEHIDYALFGVFPAAIERDILIACARRDLTSSVVSQPEVHHLPGSVIADNLHAKYSRQVFAPAPKDPSLPGIDENQIKGEGWHLDIDTKELRWENYIKAGYHGVLDYLFSNKLLTNEQPVAVDLLVAGTVPAGSGLSSSAALIVASSLAFLAINGKLDHHVANINSTIHQITKGELVKLAIASEKRVGVNTGGMDQAASVISDPSSALYISFYPKLAASPVPLPSNALFVCANSLVVSDKAVTAKHRYNLRVVETLVGARILGTKLGLVLGATEKITFREVVGRLAHEEEGQELSVEKLQESLEAVIKSVDVLKPRDHRDASDEAEAQLGLTMEEMIHETGLPRDVFHDIYLSWVDVEATHFQIYKRAKHVLSESLRVLHFRKICLDASSSSSTSVPQLLGELMNASQASCASFFECSCPELDLLTQLAREAGAYGSRLTGAGWGGCIVSLVAEDKVESFIGQLKENYPPYRKLNEEELAEVIFATKPSSGACVYKFT</sequence>
<dbReference type="PIRSF" id="PIRSF000530">
    <property type="entry name" value="Galactokinase"/>
    <property type="match status" value="1"/>
</dbReference>
<dbReference type="InterPro" id="IPR000705">
    <property type="entry name" value="Galactokinase"/>
</dbReference>
<protein>
    <recommendedName>
        <fullName evidence="4">Galactokinase</fullName>
        <ecNumber evidence="3">2.7.1.6</ecNumber>
    </recommendedName>
    <alternativeName>
        <fullName evidence="9">Galactose kinase</fullName>
    </alternativeName>
</protein>
<keyword evidence="5" id="KW-0808">Transferase</keyword>
<dbReference type="InterPro" id="IPR014721">
    <property type="entry name" value="Ribsml_uS5_D2-typ_fold_subgr"/>
</dbReference>
<dbReference type="GO" id="GO:0004335">
    <property type="term" value="F:galactokinase activity"/>
    <property type="evidence" value="ECO:0007669"/>
    <property type="project" value="UniProtKB-EC"/>
</dbReference>
<comment type="similarity">
    <text evidence="2">Belongs to the GHMP kinase family. GalK subfamily.</text>
</comment>
<feature type="domain" description="Galactokinase N-terminal" evidence="13">
    <location>
        <begin position="36"/>
        <end position="84"/>
    </location>
</feature>
<evidence type="ECO:0000256" key="10">
    <source>
        <dbReference type="ARBA" id="ARBA00049538"/>
    </source>
</evidence>
<dbReference type="Proteomes" id="UP000054549">
    <property type="component" value="Unassembled WGS sequence"/>
</dbReference>
<dbReference type="InterPro" id="IPR006206">
    <property type="entry name" value="Mevalonate/galactokinase"/>
</dbReference>
<evidence type="ECO:0000256" key="6">
    <source>
        <dbReference type="ARBA" id="ARBA00022741"/>
    </source>
</evidence>
<dbReference type="PROSITE" id="PS00106">
    <property type="entry name" value="GALACTOKINASE"/>
    <property type="match status" value="1"/>
</dbReference>
<evidence type="ECO:0000256" key="5">
    <source>
        <dbReference type="ARBA" id="ARBA00022679"/>
    </source>
</evidence>
<dbReference type="Pfam" id="PF10509">
    <property type="entry name" value="GalKase_gal_bdg"/>
    <property type="match status" value="1"/>
</dbReference>
<dbReference type="PROSITE" id="PS00627">
    <property type="entry name" value="GHMP_KINASES_ATP"/>
    <property type="match status" value="1"/>
</dbReference>
<reference evidence="14 15" key="1">
    <citation type="submission" date="2014-04" db="EMBL/GenBank/DDBJ databases">
        <title>Evolutionary Origins and Diversification of the Mycorrhizal Mutualists.</title>
        <authorList>
            <consortium name="DOE Joint Genome Institute"/>
            <consortium name="Mycorrhizal Genomics Consortium"/>
            <person name="Kohler A."/>
            <person name="Kuo A."/>
            <person name="Nagy L.G."/>
            <person name="Floudas D."/>
            <person name="Copeland A."/>
            <person name="Barry K.W."/>
            <person name="Cichocki N."/>
            <person name="Veneault-Fourrey C."/>
            <person name="LaButti K."/>
            <person name="Lindquist E.A."/>
            <person name="Lipzen A."/>
            <person name="Lundell T."/>
            <person name="Morin E."/>
            <person name="Murat C."/>
            <person name="Riley R."/>
            <person name="Ohm R."/>
            <person name="Sun H."/>
            <person name="Tunlid A."/>
            <person name="Henrissat B."/>
            <person name="Grigoriev I.V."/>
            <person name="Hibbett D.S."/>
            <person name="Martin F."/>
        </authorList>
    </citation>
    <scope>NUCLEOTIDE SEQUENCE [LARGE SCALE GENOMIC DNA]</scope>
    <source>
        <strain evidence="14 15">Koide BX008</strain>
    </source>
</reference>
<dbReference type="InterPro" id="IPR020568">
    <property type="entry name" value="Ribosomal_Su5_D2-typ_SF"/>
</dbReference>
<dbReference type="Gene3D" id="3.30.70.3170">
    <property type="match status" value="1"/>
</dbReference>
<dbReference type="EC" id="2.7.1.6" evidence="3"/>
<evidence type="ECO:0000256" key="4">
    <source>
        <dbReference type="ARBA" id="ARBA00019487"/>
    </source>
</evidence>
<dbReference type="InterPro" id="IPR019539">
    <property type="entry name" value="GalKase_N"/>
</dbReference>
<evidence type="ECO:0000313" key="14">
    <source>
        <dbReference type="EMBL" id="KIL62385.1"/>
    </source>
</evidence>
<dbReference type="InterPro" id="IPR006204">
    <property type="entry name" value="GHMP_kinase_N_dom"/>
</dbReference>
<evidence type="ECO:0000256" key="7">
    <source>
        <dbReference type="ARBA" id="ARBA00022777"/>
    </source>
</evidence>
<dbReference type="Pfam" id="PF08544">
    <property type="entry name" value="GHMP_kinases_C"/>
    <property type="match status" value="1"/>
</dbReference>
<evidence type="ECO:0000256" key="8">
    <source>
        <dbReference type="ARBA" id="ARBA00022840"/>
    </source>
</evidence>
<feature type="domain" description="GHMP kinase N-terminal" evidence="11">
    <location>
        <begin position="172"/>
        <end position="259"/>
    </location>
</feature>
<dbReference type="InterPro" id="IPR036554">
    <property type="entry name" value="GHMP_kinase_C_sf"/>
</dbReference>
<evidence type="ECO:0000259" key="11">
    <source>
        <dbReference type="Pfam" id="PF00288"/>
    </source>
</evidence>
<keyword evidence="8" id="KW-0067">ATP-binding</keyword>
<name>A0A0C2SGZ3_AMAMK</name>
<dbReference type="InterPro" id="IPR019741">
    <property type="entry name" value="Galactokinase_CS"/>
</dbReference>
<dbReference type="InParanoid" id="A0A0C2SGZ3"/>
<dbReference type="UniPathway" id="UPA00214"/>
<evidence type="ECO:0000259" key="12">
    <source>
        <dbReference type="Pfam" id="PF08544"/>
    </source>
</evidence>
<dbReference type="Pfam" id="PF00288">
    <property type="entry name" value="GHMP_kinases_N"/>
    <property type="match status" value="1"/>
</dbReference>
<dbReference type="Gene3D" id="1.20.1440.340">
    <property type="match status" value="1"/>
</dbReference>
<keyword evidence="6" id="KW-0547">Nucleotide-binding</keyword>
<dbReference type="GO" id="GO:0006012">
    <property type="term" value="P:galactose metabolic process"/>
    <property type="evidence" value="ECO:0007669"/>
    <property type="project" value="UniProtKB-UniPathway"/>
</dbReference>
<proteinExistence type="inferred from homology"/>
<accession>A0A0C2SGZ3</accession>
<feature type="domain" description="GHMP kinase C-terminal" evidence="12">
    <location>
        <begin position="456"/>
        <end position="527"/>
    </location>
</feature>
<dbReference type="STRING" id="946122.A0A0C2SGZ3"/>
<evidence type="ECO:0000256" key="3">
    <source>
        <dbReference type="ARBA" id="ARBA00012315"/>
    </source>
</evidence>
<dbReference type="NCBIfam" id="TIGR00131">
    <property type="entry name" value="gal_kin"/>
    <property type="match status" value="1"/>
</dbReference>
<dbReference type="FunCoup" id="A0A0C2SGZ3">
    <property type="interactions" value="305"/>
</dbReference>
<dbReference type="PRINTS" id="PR00959">
    <property type="entry name" value="MEVGALKINASE"/>
</dbReference>
<evidence type="ECO:0000256" key="1">
    <source>
        <dbReference type="ARBA" id="ARBA00004947"/>
    </source>
</evidence>
<dbReference type="InterPro" id="IPR013750">
    <property type="entry name" value="GHMP_kinase_C_dom"/>
</dbReference>